<proteinExistence type="predicted"/>
<dbReference type="AlphaFoldDB" id="A0A3S4WAG3"/>
<feature type="region of interest" description="Disordered" evidence="1">
    <location>
        <begin position="268"/>
        <end position="292"/>
    </location>
</feature>
<accession>A0A3S4WAG3</accession>
<dbReference type="STRING" id="1122997.GCA_000425285_01626"/>
<evidence type="ECO:0000256" key="1">
    <source>
        <dbReference type="SAM" id="MobiDB-lite"/>
    </source>
</evidence>
<dbReference type="RefSeq" id="WP_028703188.1">
    <property type="nucleotide sequence ID" value="NZ_LR134473.1"/>
</dbReference>
<sequence length="681" mass="71316">MAATLSMADIARLAHVQRPVVSMWRQRAVPGAPFPTPRADGRFSAGDVLTYLSATGRGNNPDPELTSDLTVASSSATDPADRGDLLTLLAARAVLGADALAETDVEDLLDDVEALDPDDEWLFSEVEGADVERLARTADAVADNSYSPAEAYEQLLAADPDPSGLTAPLVDLLAELTAALLGEDSKLVDVAGTATGTALRLAADESLTPPAILLARDLPSDRATARRTPLRATLRRYRVHRCEVGTVAMEDDWDLPAGSVILARVPDHTDPARADPAQSDPDHTDSAHTDSVQAAPATAEAFGLIDDLTLQMGPGTTALVLGPASILIDELPDALVGQRDAFLRRGLVRAAVRLPAGLLRGGGGEHLALWLLAEGDSRHLWAGDLSGRSLDAATSQQLLDDVVAVARSERQRAFSILHRAEAAKVIALSQSLVALDVSPADPLPVSAADDAARMAELLALLAEPMPDPLSGLRPEASDAGGGGHGSALSATLGDLARKRLVRIISGYRLPRLPAGTLQMWTAEAVATHLPAGVDLLALTTAIPGAALTAPDDLVFTSTGTPHAVVDAGGGSVVAYPARILRVSPTASCSPRAIAATINELRPGTGIGKWRSWQVPLVSGSRREVEDVMTRIQAWEDQTRTRLAQIGELRRLATRSVTSGAVRFAAADCTHPEPAPVDEKGQ</sequence>
<gene>
    <name evidence="2" type="ORF">NCTC13652_02790</name>
</gene>
<evidence type="ECO:0000313" key="2">
    <source>
        <dbReference type="EMBL" id="VEI04558.1"/>
    </source>
</evidence>
<name>A0A3S4WAG3_9ACTN</name>
<dbReference type="Proteomes" id="UP000277858">
    <property type="component" value="Chromosome"/>
</dbReference>
<protein>
    <submittedName>
        <fullName evidence="2">Uncharacterized protein</fullName>
    </submittedName>
</protein>
<evidence type="ECO:0000313" key="3">
    <source>
        <dbReference type="Proteomes" id="UP000277858"/>
    </source>
</evidence>
<dbReference type="EMBL" id="LR134473">
    <property type="protein sequence ID" value="VEI04558.1"/>
    <property type="molecule type" value="Genomic_DNA"/>
</dbReference>
<dbReference type="OrthoDB" id="9784823at2"/>
<keyword evidence="3" id="KW-1185">Reference proteome</keyword>
<reference evidence="2 3" key="1">
    <citation type="submission" date="2018-12" db="EMBL/GenBank/DDBJ databases">
        <authorList>
            <consortium name="Pathogen Informatics"/>
        </authorList>
    </citation>
    <scope>NUCLEOTIDE SEQUENCE [LARGE SCALE GENOMIC DNA]</scope>
    <source>
        <strain evidence="2 3">NCTC13652</strain>
    </source>
</reference>
<organism evidence="2 3">
    <name type="scientific">Acidipropionibacterium jensenii</name>
    <dbReference type="NCBI Taxonomy" id="1749"/>
    <lineage>
        <taxon>Bacteria</taxon>
        <taxon>Bacillati</taxon>
        <taxon>Actinomycetota</taxon>
        <taxon>Actinomycetes</taxon>
        <taxon>Propionibacteriales</taxon>
        <taxon>Propionibacteriaceae</taxon>
        <taxon>Acidipropionibacterium</taxon>
    </lineage>
</organism>